<protein>
    <submittedName>
        <fullName evidence="2">Uncharacterized protein</fullName>
    </submittedName>
</protein>
<feature type="region of interest" description="Disordered" evidence="1">
    <location>
        <begin position="104"/>
        <end position="157"/>
    </location>
</feature>
<feature type="compositionally biased region" description="Basic and acidic residues" evidence="1">
    <location>
        <begin position="130"/>
        <end position="139"/>
    </location>
</feature>
<keyword evidence="3" id="KW-1185">Reference proteome</keyword>
<sequence length="157" mass="17889">MLELPRQVIMAQSCITVVNQMITSHPDQTCITMEFETPMDCMFFEHTVTFIQSLGRVNTYYPRLVAPLRLVKDIGDRSTQPRSPTTVLLFRLNTTKEFPLNPLKRKGTFEENSDGIKTLRLTPPDEDEIKVEGEGENNHDPNMQVDSPDSDSETESL</sequence>
<evidence type="ECO:0000313" key="3">
    <source>
        <dbReference type="Proteomes" id="UP000196573"/>
    </source>
</evidence>
<dbReference type="Proteomes" id="UP000196573">
    <property type="component" value="Unassembled WGS sequence"/>
</dbReference>
<accession>A0A1X7AFG6</accession>
<dbReference type="EMBL" id="FWPT01000001">
    <property type="protein sequence ID" value="SMA35693.1"/>
    <property type="molecule type" value="Genomic_DNA"/>
</dbReference>
<organism evidence="2 3">
    <name type="scientific">Parendozoicomonas haliclonae</name>
    <dbReference type="NCBI Taxonomy" id="1960125"/>
    <lineage>
        <taxon>Bacteria</taxon>
        <taxon>Pseudomonadati</taxon>
        <taxon>Pseudomonadota</taxon>
        <taxon>Gammaproteobacteria</taxon>
        <taxon>Oceanospirillales</taxon>
        <taxon>Endozoicomonadaceae</taxon>
        <taxon>Parendozoicomonas</taxon>
    </lineage>
</organism>
<feature type="compositionally biased region" description="Acidic residues" evidence="1">
    <location>
        <begin position="148"/>
        <end position="157"/>
    </location>
</feature>
<name>A0A1X7AFG6_9GAMM</name>
<dbReference type="AlphaFoldDB" id="A0A1X7AFG6"/>
<evidence type="ECO:0000256" key="1">
    <source>
        <dbReference type="SAM" id="MobiDB-lite"/>
    </source>
</evidence>
<evidence type="ECO:0000313" key="2">
    <source>
        <dbReference type="EMBL" id="SMA35693.1"/>
    </source>
</evidence>
<reference evidence="2 3" key="1">
    <citation type="submission" date="2017-03" db="EMBL/GenBank/DDBJ databases">
        <authorList>
            <person name="Afonso C.L."/>
            <person name="Miller P.J."/>
            <person name="Scott M.A."/>
            <person name="Spackman E."/>
            <person name="Goraichik I."/>
            <person name="Dimitrov K.M."/>
            <person name="Suarez D.L."/>
            <person name="Swayne D.E."/>
        </authorList>
    </citation>
    <scope>NUCLEOTIDE SEQUENCE [LARGE SCALE GENOMIC DNA]</scope>
    <source>
        <strain evidence="2">SB41UT1</strain>
    </source>
</reference>
<proteinExistence type="predicted"/>
<gene>
    <name evidence="2" type="ORF">EHSB41UT_00556</name>
</gene>